<dbReference type="EMBL" id="JAPFQN010000002">
    <property type="protein sequence ID" value="MCX2742506.1"/>
    <property type="molecule type" value="Genomic_DNA"/>
</dbReference>
<dbReference type="InterPro" id="IPR005148">
    <property type="entry name" value="Arg-tRNA-synth_N"/>
</dbReference>
<evidence type="ECO:0000256" key="10">
    <source>
        <dbReference type="RuleBase" id="RU363038"/>
    </source>
</evidence>
<comment type="catalytic activity">
    <reaction evidence="8 9">
        <text>tRNA(Arg) + L-arginine + ATP = L-arginyl-tRNA(Arg) + AMP + diphosphate</text>
        <dbReference type="Rhea" id="RHEA:20301"/>
        <dbReference type="Rhea" id="RHEA-COMP:9658"/>
        <dbReference type="Rhea" id="RHEA-COMP:9673"/>
        <dbReference type="ChEBI" id="CHEBI:30616"/>
        <dbReference type="ChEBI" id="CHEBI:32682"/>
        <dbReference type="ChEBI" id="CHEBI:33019"/>
        <dbReference type="ChEBI" id="CHEBI:78442"/>
        <dbReference type="ChEBI" id="CHEBI:78513"/>
        <dbReference type="ChEBI" id="CHEBI:456215"/>
        <dbReference type="EC" id="6.1.1.19"/>
    </reaction>
</comment>
<comment type="subunit">
    <text evidence="9">Monomer.</text>
</comment>
<proteinExistence type="inferred from homology"/>
<dbReference type="PANTHER" id="PTHR11956">
    <property type="entry name" value="ARGINYL-TRNA SYNTHETASE"/>
    <property type="match status" value="1"/>
</dbReference>
<keyword evidence="6 9" id="KW-0648">Protein biosynthesis</keyword>
<dbReference type="RefSeq" id="WP_266054748.1">
    <property type="nucleotide sequence ID" value="NZ_JAPFQN010000002.1"/>
</dbReference>
<dbReference type="SUPFAM" id="SSF52374">
    <property type="entry name" value="Nucleotidylyl transferase"/>
    <property type="match status" value="1"/>
</dbReference>
<dbReference type="PROSITE" id="PS00178">
    <property type="entry name" value="AA_TRNA_LIGASE_I"/>
    <property type="match status" value="1"/>
</dbReference>
<evidence type="ECO:0000256" key="1">
    <source>
        <dbReference type="ARBA" id="ARBA00005594"/>
    </source>
</evidence>
<dbReference type="GO" id="GO:0004814">
    <property type="term" value="F:arginine-tRNA ligase activity"/>
    <property type="evidence" value="ECO:0007669"/>
    <property type="project" value="UniProtKB-EC"/>
</dbReference>
<evidence type="ECO:0000313" key="13">
    <source>
        <dbReference type="EMBL" id="MCX2742506.1"/>
    </source>
</evidence>
<dbReference type="PRINTS" id="PR01038">
    <property type="entry name" value="TRNASYNTHARG"/>
</dbReference>
<keyword evidence="4 9" id="KW-0547">Nucleotide-binding</keyword>
<evidence type="ECO:0000256" key="4">
    <source>
        <dbReference type="ARBA" id="ARBA00022741"/>
    </source>
</evidence>
<gene>
    <name evidence="9 13" type="primary">argS</name>
    <name evidence="13" type="ORF">OO013_01445</name>
</gene>
<dbReference type="EC" id="6.1.1.19" evidence="9"/>
<reference evidence="13 14" key="1">
    <citation type="submission" date="2022-11" db="EMBL/GenBank/DDBJ databases">
        <title>The characterization of three novel Bacteroidetes species and genomic analysis of their roles in tidal elemental geochemical cycles.</title>
        <authorList>
            <person name="Ma K."/>
        </authorList>
    </citation>
    <scope>NUCLEOTIDE SEQUENCE [LARGE SCALE GENOMIC DNA]</scope>
    <source>
        <strain evidence="13 14">M17</strain>
    </source>
</reference>
<evidence type="ECO:0000256" key="8">
    <source>
        <dbReference type="ARBA" id="ARBA00049339"/>
    </source>
</evidence>
<dbReference type="InterPro" id="IPR001412">
    <property type="entry name" value="aa-tRNA-synth_I_CS"/>
</dbReference>
<organism evidence="13 14">
    <name type="scientific">Mangrovivirga halotolerans</name>
    <dbReference type="NCBI Taxonomy" id="2993936"/>
    <lineage>
        <taxon>Bacteria</taxon>
        <taxon>Pseudomonadati</taxon>
        <taxon>Bacteroidota</taxon>
        <taxon>Cytophagia</taxon>
        <taxon>Cytophagales</taxon>
        <taxon>Mangrovivirgaceae</taxon>
        <taxon>Mangrovivirga</taxon>
    </lineage>
</organism>
<name>A0ABT3RM01_9BACT</name>
<evidence type="ECO:0000256" key="3">
    <source>
        <dbReference type="ARBA" id="ARBA00022598"/>
    </source>
</evidence>
<dbReference type="InterPro" id="IPR036695">
    <property type="entry name" value="Arg-tRNA-synth_N_sf"/>
</dbReference>
<comment type="caution">
    <text evidence="13">The sequence shown here is derived from an EMBL/GenBank/DDBJ whole genome shotgun (WGS) entry which is preliminary data.</text>
</comment>
<comment type="similarity">
    <text evidence="1 9 10">Belongs to the class-I aminoacyl-tRNA synthetase family.</text>
</comment>
<evidence type="ECO:0000256" key="5">
    <source>
        <dbReference type="ARBA" id="ARBA00022840"/>
    </source>
</evidence>
<keyword evidence="7 9" id="KW-0030">Aminoacyl-tRNA synthetase</keyword>
<dbReference type="SMART" id="SM00836">
    <property type="entry name" value="DALR_1"/>
    <property type="match status" value="1"/>
</dbReference>
<keyword evidence="14" id="KW-1185">Reference proteome</keyword>
<evidence type="ECO:0000256" key="7">
    <source>
        <dbReference type="ARBA" id="ARBA00023146"/>
    </source>
</evidence>
<evidence type="ECO:0000259" key="11">
    <source>
        <dbReference type="SMART" id="SM00836"/>
    </source>
</evidence>
<feature type="short sequence motif" description="'HIGH' region" evidence="9">
    <location>
        <begin position="122"/>
        <end position="132"/>
    </location>
</feature>
<dbReference type="SUPFAM" id="SSF55190">
    <property type="entry name" value="Arginyl-tRNA synthetase (ArgRS), N-terminal 'additional' domain"/>
    <property type="match status" value="1"/>
</dbReference>
<keyword evidence="2 9" id="KW-0963">Cytoplasm</keyword>
<dbReference type="InterPro" id="IPR014729">
    <property type="entry name" value="Rossmann-like_a/b/a_fold"/>
</dbReference>
<accession>A0ABT3RM01</accession>
<sequence>MNLEETIISNIKDAFKKVFDHELTEDISLQPTRKEFEGTYTFVVFPFLRVTRKSPEESGAAIGDYLKENCDVVKDFNTVKGFLNLILTDNAFIDNINDIISNENFGTLPQKDERFCIEYSSPNTNKPLHLGHLRNNFLGYSTANILKANGYSVDKVQIINDRGIHICKSMVAYLKFGEGETPQSAGIKGDHLVGNYYVAFDKAYKQEIAALVADGMDEEEAKKKAPILLEAQEMLKQWEAGDKETVDLWKKMNGWVYEGFEQTYDRMGVDFDKYYYESETYLLGKDLVNEGLEKGVFYKKDDGSVWADLNEEKLDEKLLLRSDGTAVYMTQDLGTADQRYKDLNFDKSIYVVGNEQDYHFTVLFTLLKKLGKPFADGLYHLSYGMVDLPTGKMKSREGTVVDADDLMSEMVDTAREHTEELGKIDGFDDEQAKELYDTLGLGALKYFLLKVDPKKRMLFDPKESIEFQGHTGPFIQYTHARISAILRKADQLGIEYQKNISGSLEISDTEKDLIYLISEYHNKLKLAAEELSPAVIANYAYDLAKEYNRFYAELSILGEDDKDLRTFRVALSAQIARVINLSMGLLGITVPERM</sequence>
<dbReference type="Pfam" id="PF05746">
    <property type="entry name" value="DALR_1"/>
    <property type="match status" value="1"/>
</dbReference>
<evidence type="ECO:0000259" key="12">
    <source>
        <dbReference type="SMART" id="SM01016"/>
    </source>
</evidence>
<feature type="domain" description="DALR anticodon binding" evidence="11">
    <location>
        <begin position="475"/>
        <end position="594"/>
    </location>
</feature>
<dbReference type="Gene3D" id="3.30.1360.70">
    <property type="entry name" value="Arginyl tRNA synthetase N-terminal domain"/>
    <property type="match status" value="1"/>
</dbReference>
<dbReference type="Pfam" id="PF00750">
    <property type="entry name" value="tRNA-synt_1d"/>
    <property type="match status" value="1"/>
</dbReference>
<dbReference type="Gene3D" id="3.40.50.620">
    <property type="entry name" value="HUPs"/>
    <property type="match status" value="1"/>
</dbReference>
<keyword evidence="3 9" id="KW-0436">Ligase</keyword>
<evidence type="ECO:0000256" key="2">
    <source>
        <dbReference type="ARBA" id="ARBA00022490"/>
    </source>
</evidence>
<evidence type="ECO:0000313" key="14">
    <source>
        <dbReference type="Proteomes" id="UP001209885"/>
    </source>
</evidence>
<protein>
    <recommendedName>
        <fullName evidence="9">Arginine--tRNA ligase</fullName>
        <ecNumber evidence="9">6.1.1.19</ecNumber>
    </recommendedName>
    <alternativeName>
        <fullName evidence="9">Arginyl-tRNA synthetase</fullName>
        <shortName evidence="9">ArgRS</shortName>
    </alternativeName>
</protein>
<dbReference type="SUPFAM" id="SSF47323">
    <property type="entry name" value="Anticodon-binding domain of a subclass of class I aminoacyl-tRNA synthetases"/>
    <property type="match status" value="1"/>
</dbReference>
<evidence type="ECO:0000256" key="9">
    <source>
        <dbReference type="HAMAP-Rule" id="MF_00123"/>
    </source>
</evidence>
<dbReference type="InterPro" id="IPR008909">
    <property type="entry name" value="DALR_anticod-bd"/>
</dbReference>
<dbReference type="Gene3D" id="1.10.730.10">
    <property type="entry name" value="Isoleucyl-tRNA Synthetase, Domain 1"/>
    <property type="match status" value="1"/>
</dbReference>
<dbReference type="NCBIfam" id="TIGR00456">
    <property type="entry name" value="argS"/>
    <property type="match status" value="1"/>
</dbReference>
<dbReference type="PANTHER" id="PTHR11956:SF5">
    <property type="entry name" value="ARGININE--TRNA LIGASE, CYTOPLASMIC"/>
    <property type="match status" value="1"/>
</dbReference>
<dbReference type="InterPro" id="IPR009080">
    <property type="entry name" value="tRNAsynth_Ia_anticodon-bd"/>
</dbReference>
<dbReference type="HAMAP" id="MF_00123">
    <property type="entry name" value="Arg_tRNA_synth"/>
    <property type="match status" value="1"/>
</dbReference>
<feature type="domain" description="Arginyl tRNA synthetase N-terminal" evidence="12">
    <location>
        <begin position="5"/>
        <end position="87"/>
    </location>
</feature>
<evidence type="ECO:0000256" key="6">
    <source>
        <dbReference type="ARBA" id="ARBA00022917"/>
    </source>
</evidence>
<keyword evidence="5 9" id="KW-0067">ATP-binding</keyword>
<dbReference type="InterPro" id="IPR035684">
    <property type="entry name" value="ArgRS_core"/>
</dbReference>
<dbReference type="SMART" id="SM01016">
    <property type="entry name" value="Arg_tRNA_synt_N"/>
    <property type="match status" value="1"/>
</dbReference>
<dbReference type="InterPro" id="IPR001278">
    <property type="entry name" value="Arg-tRNA-ligase"/>
</dbReference>
<dbReference type="Proteomes" id="UP001209885">
    <property type="component" value="Unassembled WGS sequence"/>
</dbReference>
<comment type="subcellular location">
    <subcellularLocation>
        <location evidence="9">Cytoplasm</location>
    </subcellularLocation>
</comment>